<evidence type="ECO:0000313" key="2">
    <source>
        <dbReference type="EMBL" id="AEW96103.1"/>
    </source>
</evidence>
<dbReference type="EMBL" id="CP003219">
    <property type="protein sequence ID" value="AEW96103.1"/>
    <property type="molecule type" value="Genomic_DNA"/>
</dbReference>
<dbReference type="eggNOG" id="ENOG50349C2">
    <property type="taxonomic scope" value="Bacteria"/>
</dbReference>
<dbReference type="InterPro" id="IPR007278">
    <property type="entry name" value="DUF397"/>
</dbReference>
<evidence type="ECO:0000313" key="3">
    <source>
        <dbReference type="Proteomes" id="UP000007842"/>
    </source>
</evidence>
<dbReference type="Pfam" id="PF04149">
    <property type="entry name" value="DUF397"/>
    <property type="match status" value="2"/>
</dbReference>
<dbReference type="Proteomes" id="UP000007842">
    <property type="component" value="Chromosome"/>
</dbReference>
<keyword evidence="3" id="KW-1185">Reference proteome</keyword>
<accession>G8X2X1</accession>
<organism evidence="2 3">
    <name type="scientific">Streptantibioticus cattleyicolor (strain ATCC 35852 / DSM 46488 / JCM 4925 / NBRC 14057 / NRRL 8057)</name>
    <name type="common">Streptomyces cattleya</name>
    <dbReference type="NCBI Taxonomy" id="1003195"/>
    <lineage>
        <taxon>Bacteria</taxon>
        <taxon>Bacillati</taxon>
        <taxon>Actinomycetota</taxon>
        <taxon>Actinomycetes</taxon>
        <taxon>Kitasatosporales</taxon>
        <taxon>Streptomycetaceae</taxon>
        <taxon>Streptantibioticus</taxon>
    </lineage>
</organism>
<dbReference type="STRING" id="1003195.SCATT_37320"/>
<dbReference type="AlphaFoldDB" id="G8X2X1"/>
<proteinExistence type="predicted"/>
<evidence type="ECO:0000259" key="1">
    <source>
        <dbReference type="Pfam" id="PF04149"/>
    </source>
</evidence>
<feature type="domain" description="DUF397" evidence="1">
    <location>
        <begin position="21"/>
        <end position="72"/>
    </location>
</feature>
<dbReference type="KEGG" id="scy:SCATT_37320"/>
<dbReference type="HOGENOM" id="CLU_131550_0_1_11"/>
<name>G8X2X1_STREN</name>
<feature type="domain" description="DUF397" evidence="1">
    <location>
        <begin position="2"/>
        <end position="19"/>
    </location>
</feature>
<gene>
    <name evidence="2" type="ordered locus">SCATT_37320</name>
</gene>
<protein>
    <recommendedName>
        <fullName evidence="1">DUF397 domain-containing protein</fullName>
    </recommendedName>
</protein>
<sequence>MWFKSSYSGNQGGNCVEIALDWRKSSYSGNQGGDCVEVASCPSVVHVRDSKDKSGPTLTFAPEEWSAFVAFAADVTVE</sequence>
<dbReference type="PATRIC" id="fig|1003195.29.peg.3728"/>
<reference evidence="3" key="1">
    <citation type="submission" date="2011-12" db="EMBL/GenBank/DDBJ databases">
        <title>Complete genome sequence of Streptomyces cattleya strain DSM 46488.</title>
        <authorList>
            <person name="Ou H.-Y."/>
            <person name="Li P."/>
            <person name="Zhao C."/>
            <person name="O'Hagan D."/>
            <person name="Deng Z."/>
        </authorList>
    </citation>
    <scope>NUCLEOTIDE SEQUENCE [LARGE SCALE GENOMIC DNA]</scope>
    <source>
        <strain evidence="3">ATCC 35852 / DSM 46488 / JCM 4925 / NBRC 14057 / NRRL 8057</strain>
    </source>
</reference>